<keyword evidence="2" id="KW-0479">Metal-binding</keyword>
<dbReference type="GO" id="GO:0046872">
    <property type="term" value="F:metal ion binding"/>
    <property type="evidence" value="ECO:0007669"/>
    <property type="project" value="UniProtKB-KW"/>
</dbReference>
<reference evidence="8 9" key="1">
    <citation type="submission" date="2019-03" db="EMBL/GenBank/DDBJ databases">
        <title>Freshwater and sediment microbial communities from various areas in North America, analyzing microbe dynamics in response to fracking.</title>
        <authorList>
            <person name="Lamendella R."/>
        </authorList>
    </citation>
    <scope>NUCLEOTIDE SEQUENCE [LARGE SCALE GENOMIC DNA]</scope>
    <source>
        <strain evidence="8 9">1_TX</strain>
    </source>
</reference>
<gene>
    <name evidence="8" type="ORF">DFO68_106172</name>
</gene>
<keyword evidence="3 8" id="KW-0223">Dioxygenase</keyword>
<organism evidence="8 9">
    <name type="scientific">Halomonas ventosae</name>
    <dbReference type="NCBI Taxonomy" id="229007"/>
    <lineage>
        <taxon>Bacteria</taxon>
        <taxon>Pseudomonadati</taxon>
        <taxon>Pseudomonadota</taxon>
        <taxon>Gammaproteobacteria</taxon>
        <taxon>Oceanospirillales</taxon>
        <taxon>Halomonadaceae</taxon>
        <taxon>Halomonas</taxon>
    </lineage>
</organism>
<dbReference type="InterPro" id="IPR051323">
    <property type="entry name" value="AtsK-like"/>
</dbReference>
<dbReference type="Gene3D" id="3.60.130.10">
    <property type="entry name" value="Clavaminate synthase-like"/>
    <property type="match status" value="1"/>
</dbReference>
<dbReference type="InterPro" id="IPR003819">
    <property type="entry name" value="TauD/TfdA-like"/>
</dbReference>
<evidence type="ECO:0000256" key="4">
    <source>
        <dbReference type="ARBA" id="ARBA00023002"/>
    </source>
</evidence>
<evidence type="ECO:0000259" key="7">
    <source>
        <dbReference type="Pfam" id="PF02668"/>
    </source>
</evidence>
<dbReference type="EMBL" id="SNWH01000006">
    <property type="protein sequence ID" value="TDO09915.1"/>
    <property type="molecule type" value="Genomic_DNA"/>
</dbReference>
<keyword evidence="9" id="KW-1185">Reference proteome</keyword>
<dbReference type="RefSeq" id="WP_133482970.1">
    <property type="nucleotide sequence ID" value="NZ_SNWH01000006.1"/>
</dbReference>
<evidence type="ECO:0000313" key="8">
    <source>
        <dbReference type="EMBL" id="TDO09915.1"/>
    </source>
</evidence>
<dbReference type="InterPro" id="IPR042098">
    <property type="entry name" value="TauD-like_sf"/>
</dbReference>
<proteinExistence type="inferred from homology"/>
<dbReference type="Pfam" id="PF02668">
    <property type="entry name" value="TauD"/>
    <property type="match status" value="1"/>
</dbReference>
<keyword evidence="4" id="KW-0560">Oxidoreductase</keyword>
<evidence type="ECO:0000256" key="5">
    <source>
        <dbReference type="ARBA" id="ARBA00023004"/>
    </source>
</evidence>
<dbReference type="SUPFAM" id="SSF51197">
    <property type="entry name" value="Clavaminate synthase-like"/>
    <property type="match status" value="1"/>
</dbReference>
<feature type="region of interest" description="Disordered" evidence="6">
    <location>
        <begin position="197"/>
        <end position="223"/>
    </location>
</feature>
<dbReference type="Proteomes" id="UP000295150">
    <property type="component" value="Unassembled WGS sequence"/>
</dbReference>
<evidence type="ECO:0000256" key="2">
    <source>
        <dbReference type="ARBA" id="ARBA00022723"/>
    </source>
</evidence>
<dbReference type="GO" id="GO:0006790">
    <property type="term" value="P:sulfur compound metabolic process"/>
    <property type="evidence" value="ECO:0007669"/>
    <property type="project" value="TreeGrafter"/>
</dbReference>
<feature type="domain" description="TauD/TfdA-like" evidence="7">
    <location>
        <begin position="33"/>
        <end position="300"/>
    </location>
</feature>
<dbReference type="PANTHER" id="PTHR30468:SF1">
    <property type="entry name" value="ALPHA-KETOGLUTARATE-DEPENDENT SULFONATE DIOXYGENASE"/>
    <property type="match status" value="1"/>
</dbReference>
<evidence type="ECO:0000313" key="9">
    <source>
        <dbReference type="Proteomes" id="UP000295150"/>
    </source>
</evidence>
<protein>
    <submittedName>
        <fullName evidence="8">Taurine dioxygenase</fullName>
    </submittedName>
</protein>
<name>A0A4R6HNU9_9GAMM</name>
<dbReference type="AlphaFoldDB" id="A0A4R6HNU9"/>
<dbReference type="PANTHER" id="PTHR30468">
    <property type="entry name" value="ALPHA-KETOGLUTARATE-DEPENDENT SULFONATE DIOXYGENASE"/>
    <property type="match status" value="1"/>
</dbReference>
<accession>A0A4R6HNU9</accession>
<comment type="similarity">
    <text evidence="1">Belongs to the TfdA dioxygenase family.</text>
</comment>
<dbReference type="GO" id="GO:0005737">
    <property type="term" value="C:cytoplasm"/>
    <property type="evidence" value="ECO:0007669"/>
    <property type="project" value="TreeGrafter"/>
</dbReference>
<evidence type="ECO:0000256" key="1">
    <source>
        <dbReference type="ARBA" id="ARBA00005896"/>
    </source>
</evidence>
<comment type="caution">
    <text evidence="8">The sequence shown here is derived from an EMBL/GenBank/DDBJ whole genome shotgun (WGS) entry which is preliminary data.</text>
</comment>
<evidence type="ECO:0000256" key="6">
    <source>
        <dbReference type="SAM" id="MobiDB-lite"/>
    </source>
</evidence>
<dbReference type="GO" id="GO:0000908">
    <property type="term" value="F:taurine dioxygenase activity"/>
    <property type="evidence" value="ECO:0007669"/>
    <property type="project" value="TreeGrafter"/>
</dbReference>
<evidence type="ECO:0000256" key="3">
    <source>
        <dbReference type="ARBA" id="ARBA00022964"/>
    </source>
</evidence>
<dbReference type="OrthoDB" id="581608at2"/>
<keyword evidence="5" id="KW-0408">Iron</keyword>
<sequence>MSQTATADVSASIDASTPAGALSAARHDQPLTITPTDGALGAVVMGIDLTQPLSPTHYLQLKQAWLEHHILIFKGQRLTDEQLLDFTTYFGDVFHPPGHIPVLATNEQGLTPDIVKVSNVKGGYTGNGELSAHVDHQWTPRPSKASALYARQIPSTGGDTYWYNLNLAWETLDSHIRQSIAGLSLITYNPFLNRDSSRPGYRVPDNPPKGEAHPHPLVTTHPESGNKQLFLGEATEVEIPELDYASGKALIEKLRAHLYIPTHRYEHRWEVGDVVLWDNRATAHYRSAFDEREIRDMRRVSLAGGRPL</sequence>